<keyword evidence="3" id="KW-0732">Signal</keyword>
<name>G4QA28_TAYAM</name>
<accession>G4QA28</accession>
<evidence type="ECO:0000313" key="6">
    <source>
        <dbReference type="Proteomes" id="UP000009284"/>
    </source>
</evidence>
<feature type="chain" id="PRO_5003467336" evidence="3">
    <location>
        <begin position="20"/>
        <end position="484"/>
    </location>
</feature>
<dbReference type="SUPFAM" id="SSF54106">
    <property type="entry name" value="LysM domain"/>
    <property type="match status" value="1"/>
</dbReference>
<dbReference type="PROSITE" id="PS51782">
    <property type="entry name" value="LYSM"/>
    <property type="match status" value="1"/>
</dbReference>
<dbReference type="RefSeq" id="WP_014111995.1">
    <property type="nucleotide sequence ID" value="NC_016043.1"/>
</dbReference>
<dbReference type="InterPro" id="IPR023346">
    <property type="entry name" value="Lysozyme-like_dom_sf"/>
</dbReference>
<dbReference type="PROSITE" id="PS51257">
    <property type="entry name" value="PROKAR_LIPOPROTEIN"/>
    <property type="match status" value="1"/>
</dbReference>
<feature type="signal peptide" evidence="3">
    <location>
        <begin position="1"/>
        <end position="19"/>
    </location>
</feature>
<proteinExistence type="inferred from homology"/>
<dbReference type="STRING" id="1008459.TASI_1360"/>
<evidence type="ECO:0000256" key="2">
    <source>
        <dbReference type="SAM" id="MobiDB-lite"/>
    </source>
</evidence>
<sequence length="484" mass="54408">MRVKSFIAICATVILSACASNGSNVSSTGSSNYKNKSVVDYDVRVSHLSVWDRITDGFKMPNLDGDPLVQKWIDYYANRPEYIERMAERSSKYLYHIVEEVEAHKFPTELALLPFVESAFVSTAKSSAKAAGLWQFIPSTGRNYNLSQDFWTDHRLNPIHSTRAAMDYLGYLYDFQSNDWHLALASYNWGEGAVARARIKNENAGLSSDYLSLNMPDETRNYVPKLLAIKEIISNPQKYDIRLPFIPNTPYFQKVEVAEDMDVEVVAKLAGMSLEEFKELNPATKRPVFLASKGDFILLPVERIQTYEENLASYKGNLASWGGYDPLQGETLQSIAHKLKISLAKLKKLNGLGSKQNSIARTLLIPTNINVENFKEDINIKGQFVSDQPILVKNESKFTKPVQAKFKGKTKLVSTNKASKLKAQRATFKTTSNKKAKVRQINYTVKSGETMYSIAKKHGTTVSNLKKLNGGRSSLRSGQKIRIK</sequence>
<dbReference type="Gene3D" id="3.10.350.10">
    <property type="entry name" value="LysM domain"/>
    <property type="match status" value="2"/>
</dbReference>
<dbReference type="eggNOG" id="COG1388">
    <property type="taxonomic scope" value="Bacteria"/>
</dbReference>
<dbReference type="Pfam" id="PF01464">
    <property type="entry name" value="SLT"/>
    <property type="match status" value="1"/>
</dbReference>
<dbReference type="Gene3D" id="1.10.530.10">
    <property type="match status" value="1"/>
</dbReference>
<dbReference type="AlphaFoldDB" id="G4QA28"/>
<comment type="similarity">
    <text evidence="1">Belongs to the transglycosylase Slt family.</text>
</comment>
<dbReference type="Pfam" id="PF01476">
    <property type="entry name" value="LysM"/>
    <property type="match status" value="2"/>
</dbReference>
<dbReference type="InterPro" id="IPR018392">
    <property type="entry name" value="LysM"/>
</dbReference>
<dbReference type="HOGENOM" id="CLU_009520_1_4_4"/>
<dbReference type="KEGG" id="tas:TASI_1360"/>
<dbReference type="OrthoDB" id="9815002at2"/>
<dbReference type="SMART" id="SM00257">
    <property type="entry name" value="LysM"/>
    <property type="match status" value="2"/>
</dbReference>
<dbReference type="eggNOG" id="COG0741">
    <property type="taxonomic scope" value="Bacteria"/>
</dbReference>
<dbReference type="CDD" id="cd16894">
    <property type="entry name" value="MltD-like"/>
    <property type="match status" value="1"/>
</dbReference>
<feature type="compositionally biased region" description="Polar residues" evidence="2">
    <location>
        <begin position="464"/>
        <end position="477"/>
    </location>
</feature>
<feature type="region of interest" description="Disordered" evidence="2">
    <location>
        <begin position="464"/>
        <end position="484"/>
    </location>
</feature>
<protein>
    <submittedName>
        <fullName evidence="5">Membrane-bound lytic murein transglycosylase D</fullName>
    </submittedName>
</protein>
<dbReference type="EMBL" id="CP003059">
    <property type="protein sequence ID" value="AEP37101.1"/>
    <property type="molecule type" value="Genomic_DNA"/>
</dbReference>
<dbReference type="CDD" id="cd00118">
    <property type="entry name" value="LysM"/>
    <property type="match status" value="2"/>
</dbReference>
<evidence type="ECO:0000256" key="1">
    <source>
        <dbReference type="ARBA" id="ARBA00007734"/>
    </source>
</evidence>
<dbReference type="SUPFAM" id="SSF53955">
    <property type="entry name" value="Lysozyme-like"/>
    <property type="match status" value="1"/>
</dbReference>
<dbReference type="PANTHER" id="PTHR37423:SF2">
    <property type="entry name" value="MEMBRANE-BOUND LYTIC MUREIN TRANSGLYCOSYLASE C"/>
    <property type="match status" value="1"/>
</dbReference>
<organism evidence="5 6">
    <name type="scientific">Taylorella asinigenitalis (strain MCE3)</name>
    <dbReference type="NCBI Taxonomy" id="1008459"/>
    <lineage>
        <taxon>Bacteria</taxon>
        <taxon>Pseudomonadati</taxon>
        <taxon>Pseudomonadota</taxon>
        <taxon>Betaproteobacteria</taxon>
        <taxon>Burkholderiales</taxon>
        <taxon>Alcaligenaceae</taxon>
        <taxon>Taylorella</taxon>
    </lineage>
</organism>
<dbReference type="PANTHER" id="PTHR37423">
    <property type="entry name" value="SOLUBLE LYTIC MUREIN TRANSGLYCOSYLASE-RELATED"/>
    <property type="match status" value="1"/>
</dbReference>
<keyword evidence="6" id="KW-1185">Reference proteome</keyword>
<reference key="1">
    <citation type="submission" date="2011-09" db="EMBL/GenBank/DDBJ databases">
        <title>Genomic characterization of the Taylorella genus.</title>
        <authorList>
            <person name="Hebert L."/>
            <person name="Moumen B."/>
            <person name="Pons N."/>
            <person name="Duquesne F."/>
            <person name="Breuil M.-F."/>
            <person name="Goux D."/>
            <person name="Batto J.-M."/>
            <person name="Renault P."/>
            <person name="Laugier C."/>
            <person name="Petry S."/>
        </authorList>
    </citation>
    <scope>NUCLEOTIDE SEQUENCE</scope>
    <source>
        <strain>MCE3</strain>
    </source>
</reference>
<evidence type="ECO:0000313" key="5">
    <source>
        <dbReference type="EMBL" id="AEP37101.1"/>
    </source>
</evidence>
<dbReference type="InterPro" id="IPR036779">
    <property type="entry name" value="LysM_dom_sf"/>
</dbReference>
<evidence type="ECO:0000259" key="4">
    <source>
        <dbReference type="PROSITE" id="PS51782"/>
    </source>
</evidence>
<evidence type="ECO:0000256" key="3">
    <source>
        <dbReference type="SAM" id="SignalP"/>
    </source>
</evidence>
<dbReference type="InterPro" id="IPR008258">
    <property type="entry name" value="Transglycosylase_SLT_dom_1"/>
</dbReference>
<reference evidence="5 6" key="2">
    <citation type="journal article" date="2012" name="PLoS ONE">
        <title>Genomic characterization of the taylorella genus.</title>
        <authorList>
            <person name="Hebert L."/>
            <person name="Moumen B."/>
            <person name="Pons N."/>
            <person name="Duquesne F."/>
            <person name="Breuil M.F."/>
            <person name="Goux D."/>
            <person name="Batto J.M."/>
            <person name="Laugier C."/>
            <person name="Renault P."/>
            <person name="Petry S."/>
        </authorList>
    </citation>
    <scope>NUCLEOTIDE SEQUENCE [LARGE SCALE GENOMIC DNA]</scope>
    <source>
        <strain evidence="5 6">MCE3</strain>
    </source>
</reference>
<dbReference type="Proteomes" id="UP000009284">
    <property type="component" value="Chromosome"/>
</dbReference>
<feature type="domain" description="LysM" evidence="4">
    <location>
        <begin position="441"/>
        <end position="484"/>
    </location>
</feature>
<gene>
    <name evidence="5" type="ordered locus">TASI_1360</name>
</gene>